<comment type="function">
    <text evidence="15">Plays a critical role in recombination and DNA repair. Helps process Holliday junction intermediates to mature products by catalyzing branch migration. Has replication fork regression activity, unwinds stalled or blocked replication forks to make a HJ that can be resolved. Has a DNA unwinding activity characteristic of a DNA helicase with 3'-5' polarity.</text>
</comment>
<evidence type="ECO:0000256" key="9">
    <source>
        <dbReference type="ARBA" id="ARBA00023172"/>
    </source>
</evidence>
<evidence type="ECO:0000256" key="13">
    <source>
        <dbReference type="ARBA" id="ARBA00034808"/>
    </source>
</evidence>
<evidence type="ECO:0000313" key="19">
    <source>
        <dbReference type="Proteomes" id="UP000027725"/>
    </source>
</evidence>
<dbReference type="CDD" id="cd17992">
    <property type="entry name" value="DEXHc_RecG"/>
    <property type="match status" value="1"/>
</dbReference>
<keyword evidence="11" id="KW-0413">Isomerase</keyword>
<dbReference type="AlphaFoldDB" id="A0A074TDQ9"/>
<evidence type="ECO:0000256" key="5">
    <source>
        <dbReference type="ARBA" id="ARBA00022801"/>
    </source>
</evidence>
<dbReference type="InterPro" id="IPR011545">
    <property type="entry name" value="DEAD/DEAH_box_helicase_dom"/>
</dbReference>
<dbReference type="InterPro" id="IPR001650">
    <property type="entry name" value="Helicase_C-like"/>
</dbReference>
<dbReference type="EMBL" id="JHEH01000038">
    <property type="protein sequence ID" value="KEP68280.1"/>
    <property type="molecule type" value="Genomic_DNA"/>
</dbReference>
<dbReference type="Gene3D" id="3.40.50.300">
    <property type="entry name" value="P-loop containing nucleotide triphosphate hydrolases"/>
    <property type="match status" value="2"/>
</dbReference>
<feature type="domain" description="Helicase ATP-binding" evidence="16">
    <location>
        <begin position="282"/>
        <end position="443"/>
    </location>
</feature>
<organism evidence="18 19">
    <name type="scientific">Thioclava dalianensis</name>
    <dbReference type="NCBI Taxonomy" id="1185766"/>
    <lineage>
        <taxon>Bacteria</taxon>
        <taxon>Pseudomonadati</taxon>
        <taxon>Pseudomonadota</taxon>
        <taxon>Alphaproteobacteria</taxon>
        <taxon>Rhodobacterales</taxon>
        <taxon>Paracoccaceae</taxon>
        <taxon>Thioclava</taxon>
    </lineage>
</organism>
<dbReference type="InterPro" id="IPR014001">
    <property type="entry name" value="Helicase_ATP-bd"/>
</dbReference>
<dbReference type="NCBIfam" id="NF008165">
    <property type="entry name" value="PRK10917.1-3"/>
    <property type="match status" value="1"/>
</dbReference>
<dbReference type="InterPro" id="IPR045562">
    <property type="entry name" value="RecG_dom3_C"/>
</dbReference>
<comment type="caution">
    <text evidence="18">The sequence shown here is derived from an EMBL/GenBank/DDBJ whole genome shotgun (WGS) entry which is preliminary data.</text>
</comment>
<dbReference type="EC" id="5.6.2.4" evidence="13 15"/>
<dbReference type="eggNOG" id="COG1200">
    <property type="taxonomic scope" value="Bacteria"/>
</dbReference>
<keyword evidence="3 15" id="KW-0547">Nucleotide-binding</keyword>
<dbReference type="InterPro" id="IPR033454">
    <property type="entry name" value="RecG_wedge"/>
</dbReference>
<evidence type="ECO:0000256" key="11">
    <source>
        <dbReference type="ARBA" id="ARBA00023235"/>
    </source>
</evidence>
<dbReference type="GO" id="GO:0006310">
    <property type="term" value="P:DNA recombination"/>
    <property type="evidence" value="ECO:0007669"/>
    <property type="project" value="UniProtKB-UniRule"/>
</dbReference>
<dbReference type="SUPFAM" id="SSF50249">
    <property type="entry name" value="Nucleic acid-binding proteins"/>
    <property type="match status" value="1"/>
</dbReference>
<dbReference type="Proteomes" id="UP000027725">
    <property type="component" value="Unassembled WGS sequence"/>
</dbReference>
<evidence type="ECO:0000256" key="2">
    <source>
        <dbReference type="ARBA" id="ARBA00017846"/>
    </source>
</evidence>
<dbReference type="SMART" id="SM00487">
    <property type="entry name" value="DEXDc"/>
    <property type="match status" value="1"/>
</dbReference>
<evidence type="ECO:0000256" key="14">
    <source>
        <dbReference type="ARBA" id="ARBA00048988"/>
    </source>
</evidence>
<dbReference type="GO" id="GO:0003677">
    <property type="term" value="F:DNA binding"/>
    <property type="evidence" value="ECO:0007669"/>
    <property type="project" value="UniProtKB-KW"/>
</dbReference>
<keyword evidence="7 15" id="KW-0067">ATP-binding</keyword>
<evidence type="ECO:0000256" key="6">
    <source>
        <dbReference type="ARBA" id="ARBA00022806"/>
    </source>
</evidence>
<dbReference type="SMART" id="SM00490">
    <property type="entry name" value="HELICc"/>
    <property type="match status" value="1"/>
</dbReference>
<dbReference type="GO" id="GO:0005524">
    <property type="term" value="F:ATP binding"/>
    <property type="evidence" value="ECO:0007669"/>
    <property type="project" value="UniProtKB-KW"/>
</dbReference>
<keyword evidence="8" id="KW-0238">DNA-binding</keyword>
<dbReference type="Pfam" id="PF19833">
    <property type="entry name" value="RecG_dom3_C"/>
    <property type="match status" value="1"/>
</dbReference>
<evidence type="ECO:0000259" key="16">
    <source>
        <dbReference type="PROSITE" id="PS51192"/>
    </source>
</evidence>
<reference evidence="18 19" key="1">
    <citation type="submission" date="2014-03" db="EMBL/GenBank/DDBJ databases">
        <title>The draft genome sequence of Thioclava dalianensis DLFJ1-1.</title>
        <authorList>
            <person name="Lai Q."/>
            <person name="Shao Z."/>
        </authorList>
    </citation>
    <scope>NUCLEOTIDE SEQUENCE [LARGE SCALE GENOMIC DNA]</scope>
    <source>
        <strain evidence="18 19">DLFJ1-1</strain>
    </source>
</reference>
<keyword evidence="9 15" id="KW-0233">DNA recombination</keyword>
<protein>
    <recommendedName>
        <fullName evidence="2 15">ATP-dependent DNA helicase RecG</fullName>
        <ecNumber evidence="13 15">5.6.2.4</ecNumber>
    </recommendedName>
</protein>
<dbReference type="InterPro" id="IPR027417">
    <property type="entry name" value="P-loop_NTPase"/>
</dbReference>
<dbReference type="STRING" id="1185766.SAMN05216224_10612"/>
<dbReference type="PANTHER" id="PTHR47964:SF1">
    <property type="entry name" value="ATP-DEPENDENT DNA HELICASE HOMOLOG RECG, CHLOROPLASTIC"/>
    <property type="match status" value="1"/>
</dbReference>
<keyword evidence="19" id="KW-1185">Reference proteome</keyword>
<dbReference type="PROSITE" id="PS51192">
    <property type="entry name" value="HELICASE_ATP_BIND_1"/>
    <property type="match status" value="1"/>
</dbReference>
<gene>
    <name evidence="18" type="ORF">DL1_12615</name>
</gene>
<name>A0A074TDQ9_9RHOB</name>
<dbReference type="OrthoDB" id="9804325at2"/>
<dbReference type="GO" id="GO:0016887">
    <property type="term" value="F:ATP hydrolysis activity"/>
    <property type="evidence" value="ECO:0007669"/>
    <property type="project" value="RHEA"/>
</dbReference>
<dbReference type="Pfam" id="PF00271">
    <property type="entry name" value="Helicase_C"/>
    <property type="match status" value="1"/>
</dbReference>
<accession>A0A074TDQ9</accession>
<dbReference type="RefSeq" id="WP_038068917.1">
    <property type="nucleotide sequence ID" value="NZ_FOVB01000006.1"/>
</dbReference>
<keyword evidence="6 15" id="KW-0347">Helicase</keyword>
<evidence type="ECO:0000256" key="4">
    <source>
        <dbReference type="ARBA" id="ARBA00022763"/>
    </source>
</evidence>
<dbReference type="InterPro" id="IPR004609">
    <property type="entry name" value="ATP-dep_DNA_helicase_RecG"/>
</dbReference>
<dbReference type="NCBIfam" id="NF008164">
    <property type="entry name" value="PRK10917.1-2"/>
    <property type="match status" value="1"/>
</dbReference>
<comment type="similarity">
    <text evidence="1 15">Belongs to the helicase family. RecG subfamily.</text>
</comment>
<feature type="domain" description="Helicase C-terminal" evidence="17">
    <location>
        <begin position="465"/>
        <end position="622"/>
    </location>
</feature>
<sequence>MSGRPESLFPLFAGLETLAGIGEKTAKSFEPLGIAVPRDLLFTLPHSVIDRRPVPSVQGIASGTVVSVELRIDRHAPASGRGRPDRVFCHDGQIEVVLVFFHARGDWLAKQMPVGASRIVSGKLEIYDGVAQIVHPDHIVPPEQADDIARFEPIYPLTAGISQKVMTKAVRSALTLAPALGEWIDGPLKAREGWPDWHAALSAAHAPEGLSDVMGTSPARARLAYDELFAHQLTLALARRQARRKPGRATVATGVMSDKVLKSLPYRPTGAQTRAISEISADLASTRRMNRLLQGDVGSGKTLVAFMALLAAVEAGGQGVMMAPTEILARQHLEGLAPLAQAAGVRLDLLTGRDKGAERAAKLTDLAAGRIGILVGTHAVFQKDVQFHDLRLSVIDEQHRFGVAQRMELGAKGQAVDVLVMTATPIPRSLALAQYGDMDVSLLDEKPPGRQPVTTALVASERLSEVVAHLKRAVAEGRQAYWVCPLVEESERVDLISAEDRFRQLRAELGDDVVGLVHGQMPPAEKDAAMADFVAGRRAVLVATTVIEVGVNVPNASIMVIERAESFGLAQLHQLRGRVGRGSAASTCLMIYQAPLSETGERRLRILRESEDGFRIAEEDLAMRGAGDVIGTAQSGLPRFRIADLERQAGLLAVAQSDARKLLLDDPELASARGKAARELLWLMGQDQAIRLKNIG</sequence>
<dbReference type="CDD" id="cd04488">
    <property type="entry name" value="RecG_wedge_OBF"/>
    <property type="match status" value="1"/>
</dbReference>
<dbReference type="NCBIfam" id="NF008168">
    <property type="entry name" value="PRK10917.2-2"/>
    <property type="match status" value="1"/>
</dbReference>
<proteinExistence type="inferred from homology"/>
<evidence type="ECO:0000256" key="8">
    <source>
        <dbReference type="ARBA" id="ARBA00023125"/>
    </source>
</evidence>
<dbReference type="Pfam" id="PF17191">
    <property type="entry name" value="RecG_wedge"/>
    <property type="match status" value="1"/>
</dbReference>
<keyword evidence="5 15" id="KW-0378">Hydrolase</keyword>
<evidence type="ECO:0000256" key="12">
    <source>
        <dbReference type="ARBA" id="ARBA00034617"/>
    </source>
</evidence>
<dbReference type="PROSITE" id="PS51194">
    <property type="entry name" value="HELICASE_CTER"/>
    <property type="match status" value="1"/>
</dbReference>
<dbReference type="GO" id="GO:0006281">
    <property type="term" value="P:DNA repair"/>
    <property type="evidence" value="ECO:0007669"/>
    <property type="project" value="UniProtKB-UniRule"/>
</dbReference>
<dbReference type="PANTHER" id="PTHR47964">
    <property type="entry name" value="ATP-DEPENDENT DNA HELICASE HOMOLOG RECG, CHLOROPLASTIC"/>
    <property type="match status" value="1"/>
</dbReference>
<comment type="catalytic activity">
    <reaction evidence="14 15">
        <text>ATP + H2O = ADP + phosphate + H(+)</text>
        <dbReference type="Rhea" id="RHEA:13065"/>
        <dbReference type="ChEBI" id="CHEBI:15377"/>
        <dbReference type="ChEBI" id="CHEBI:15378"/>
        <dbReference type="ChEBI" id="CHEBI:30616"/>
        <dbReference type="ChEBI" id="CHEBI:43474"/>
        <dbReference type="ChEBI" id="CHEBI:456216"/>
        <dbReference type="EC" id="5.6.2.4"/>
    </reaction>
</comment>
<evidence type="ECO:0000313" key="18">
    <source>
        <dbReference type="EMBL" id="KEP68280.1"/>
    </source>
</evidence>
<dbReference type="InterPro" id="IPR012340">
    <property type="entry name" value="NA-bd_OB-fold"/>
</dbReference>
<evidence type="ECO:0000256" key="15">
    <source>
        <dbReference type="RuleBase" id="RU363016"/>
    </source>
</evidence>
<evidence type="ECO:0000256" key="7">
    <source>
        <dbReference type="ARBA" id="ARBA00022840"/>
    </source>
</evidence>
<keyword evidence="4 15" id="KW-0227">DNA damage</keyword>
<evidence type="ECO:0000259" key="17">
    <source>
        <dbReference type="PROSITE" id="PS51194"/>
    </source>
</evidence>
<evidence type="ECO:0000256" key="1">
    <source>
        <dbReference type="ARBA" id="ARBA00007504"/>
    </source>
</evidence>
<keyword evidence="10 15" id="KW-0234">DNA repair</keyword>
<dbReference type="Pfam" id="PF00270">
    <property type="entry name" value="DEAD"/>
    <property type="match status" value="1"/>
</dbReference>
<dbReference type="NCBIfam" id="TIGR00643">
    <property type="entry name" value="recG"/>
    <property type="match status" value="1"/>
</dbReference>
<comment type="catalytic activity">
    <reaction evidence="12 15">
        <text>Couples ATP hydrolysis with the unwinding of duplex DNA by translocating in the 3'-5' direction.</text>
        <dbReference type="EC" id="5.6.2.4"/>
    </reaction>
</comment>
<dbReference type="GO" id="GO:0043138">
    <property type="term" value="F:3'-5' DNA helicase activity"/>
    <property type="evidence" value="ECO:0007669"/>
    <property type="project" value="UniProtKB-EC"/>
</dbReference>
<evidence type="ECO:0000256" key="3">
    <source>
        <dbReference type="ARBA" id="ARBA00022741"/>
    </source>
</evidence>
<dbReference type="InterPro" id="IPR047112">
    <property type="entry name" value="RecG/Mfd"/>
</dbReference>
<dbReference type="SUPFAM" id="SSF52540">
    <property type="entry name" value="P-loop containing nucleoside triphosphate hydrolases"/>
    <property type="match status" value="2"/>
</dbReference>
<evidence type="ECO:0000256" key="10">
    <source>
        <dbReference type="ARBA" id="ARBA00023204"/>
    </source>
</evidence>